<evidence type="ECO:0000313" key="4">
    <source>
        <dbReference type="Proteomes" id="UP000076532"/>
    </source>
</evidence>
<reference evidence="3 4" key="1">
    <citation type="journal article" date="2016" name="Mol. Biol. Evol.">
        <title>Comparative Genomics of Early-Diverging Mushroom-Forming Fungi Provides Insights into the Origins of Lignocellulose Decay Capabilities.</title>
        <authorList>
            <person name="Nagy L.G."/>
            <person name="Riley R."/>
            <person name="Tritt A."/>
            <person name="Adam C."/>
            <person name="Daum C."/>
            <person name="Floudas D."/>
            <person name="Sun H."/>
            <person name="Yadav J.S."/>
            <person name="Pangilinan J."/>
            <person name="Larsson K.H."/>
            <person name="Matsuura K."/>
            <person name="Barry K."/>
            <person name="Labutti K."/>
            <person name="Kuo R."/>
            <person name="Ohm R.A."/>
            <person name="Bhattacharya S.S."/>
            <person name="Shirouzu T."/>
            <person name="Yoshinaga Y."/>
            <person name="Martin F.M."/>
            <person name="Grigoriev I.V."/>
            <person name="Hibbett D.S."/>
        </authorList>
    </citation>
    <scope>NUCLEOTIDE SEQUENCE [LARGE SCALE GENOMIC DNA]</scope>
    <source>
        <strain evidence="3 4">CBS 109695</strain>
    </source>
</reference>
<organism evidence="3 4">
    <name type="scientific">Athelia psychrophila</name>
    <dbReference type="NCBI Taxonomy" id="1759441"/>
    <lineage>
        <taxon>Eukaryota</taxon>
        <taxon>Fungi</taxon>
        <taxon>Dikarya</taxon>
        <taxon>Basidiomycota</taxon>
        <taxon>Agaricomycotina</taxon>
        <taxon>Agaricomycetes</taxon>
        <taxon>Agaricomycetidae</taxon>
        <taxon>Atheliales</taxon>
        <taxon>Atheliaceae</taxon>
        <taxon>Athelia</taxon>
    </lineage>
</organism>
<feature type="non-terminal residue" evidence="3">
    <location>
        <position position="1"/>
    </location>
</feature>
<sequence length="142" mass="15741">TGEKIDNRIVKVHWDFSKSCWRMMGFRDDKPDGNFKKVVDDIMKSIKEGVEKEELLARSAVIREAWKARREGFPGSSARLVGRPAHTPHPHKENKTGLDGLEIAMKALQVNSGHAGPPAPAPHPAVVARQPPPSVVNRDKLL</sequence>
<evidence type="ECO:0000313" key="3">
    <source>
        <dbReference type="EMBL" id="KZP01929.1"/>
    </source>
</evidence>
<dbReference type="OrthoDB" id="200924at2759"/>
<dbReference type="STRING" id="436010.A0A167SHN6"/>
<dbReference type="InterPro" id="IPR012340">
    <property type="entry name" value="NA-bd_OB-fold"/>
</dbReference>
<evidence type="ECO:0000256" key="1">
    <source>
        <dbReference type="SAM" id="MobiDB-lite"/>
    </source>
</evidence>
<dbReference type="Proteomes" id="UP000076532">
    <property type="component" value="Unassembled WGS sequence"/>
</dbReference>
<accession>A0A167SHN6</accession>
<feature type="domain" description="mRNA capping enzyme C-terminal" evidence="2">
    <location>
        <begin position="3"/>
        <end position="56"/>
    </location>
</feature>
<dbReference type="SUPFAM" id="SSF50249">
    <property type="entry name" value="Nucleic acid-binding proteins"/>
    <property type="match status" value="1"/>
</dbReference>
<dbReference type="InterPro" id="IPR013846">
    <property type="entry name" value="mRNA_cap_enzyme_C"/>
</dbReference>
<feature type="region of interest" description="Disordered" evidence="1">
    <location>
        <begin position="74"/>
        <end position="97"/>
    </location>
</feature>
<dbReference type="AlphaFoldDB" id="A0A167SHN6"/>
<protein>
    <recommendedName>
        <fullName evidence="2">mRNA capping enzyme C-terminal domain-containing protein</fullName>
    </recommendedName>
</protein>
<proteinExistence type="predicted"/>
<keyword evidence="4" id="KW-1185">Reference proteome</keyword>
<dbReference type="Gene3D" id="2.40.50.140">
    <property type="entry name" value="Nucleic acid-binding proteins"/>
    <property type="match status" value="1"/>
</dbReference>
<gene>
    <name evidence="3" type="ORF">FIBSPDRAFT_906317</name>
</gene>
<name>A0A167SHN6_9AGAM</name>
<dbReference type="EMBL" id="KV419354">
    <property type="protein sequence ID" value="KZP01929.1"/>
    <property type="molecule type" value="Genomic_DNA"/>
</dbReference>
<evidence type="ECO:0000259" key="2">
    <source>
        <dbReference type="Pfam" id="PF03919"/>
    </source>
</evidence>
<dbReference type="Pfam" id="PF03919">
    <property type="entry name" value="mRNA_cap_C"/>
    <property type="match status" value="1"/>
</dbReference>
<feature type="region of interest" description="Disordered" evidence="1">
    <location>
        <begin position="109"/>
        <end position="142"/>
    </location>
</feature>